<name>A0A5B7HLG8_PORTR</name>
<gene>
    <name evidence="3" type="ORF">E2C01_065280</name>
</gene>
<protein>
    <submittedName>
        <fullName evidence="3">Uncharacterized protein</fullName>
    </submittedName>
</protein>
<comment type="caution">
    <text evidence="3">The sequence shown here is derived from an EMBL/GenBank/DDBJ whole genome shotgun (WGS) entry which is preliminary data.</text>
</comment>
<feature type="region of interest" description="Disordered" evidence="1">
    <location>
        <begin position="102"/>
        <end position="124"/>
    </location>
</feature>
<accession>A0A5B7HLG8</accession>
<feature type="chain" id="PRO_5023049274" evidence="2">
    <location>
        <begin position="19"/>
        <end position="124"/>
    </location>
</feature>
<sequence>MLWVIRWALRYTVVVTPGGRTCWCTYGVPGCGGGSGGDTGDVELVEVVVMYNWSDADIGELEMRNAGGLQGRLLKGCSGESCRAGGRTGGGGAAAVEVKSEACKGEGARKGAREGSRAGRRADR</sequence>
<proteinExistence type="predicted"/>
<reference evidence="3 4" key="1">
    <citation type="submission" date="2019-05" db="EMBL/GenBank/DDBJ databases">
        <title>Another draft genome of Portunus trituberculatus and its Hox gene families provides insights of decapod evolution.</title>
        <authorList>
            <person name="Jeong J.-H."/>
            <person name="Song I."/>
            <person name="Kim S."/>
            <person name="Choi T."/>
            <person name="Kim D."/>
            <person name="Ryu S."/>
            <person name="Kim W."/>
        </authorList>
    </citation>
    <scope>NUCLEOTIDE SEQUENCE [LARGE SCALE GENOMIC DNA]</scope>
    <source>
        <tissue evidence="3">Muscle</tissue>
    </source>
</reference>
<dbReference type="AlphaFoldDB" id="A0A5B7HLG8"/>
<keyword evidence="2" id="KW-0732">Signal</keyword>
<organism evidence="3 4">
    <name type="scientific">Portunus trituberculatus</name>
    <name type="common">Swimming crab</name>
    <name type="synonym">Neptunus trituberculatus</name>
    <dbReference type="NCBI Taxonomy" id="210409"/>
    <lineage>
        <taxon>Eukaryota</taxon>
        <taxon>Metazoa</taxon>
        <taxon>Ecdysozoa</taxon>
        <taxon>Arthropoda</taxon>
        <taxon>Crustacea</taxon>
        <taxon>Multicrustacea</taxon>
        <taxon>Malacostraca</taxon>
        <taxon>Eumalacostraca</taxon>
        <taxon>Eucarida</taxon>
        <taxon>Decapoda</taxon>
        <taxon>Pleocyemata</taxon>
        <taxon>Brachyura</taxon>
        <taxon>Eubrachyura</taxon>
        <taxon>Portunoidea</taxon>
        <taxon>Portunidae</taxon>
        <taxon>Portuninae</taxon>
        <taxon>Portunus</taxon>
    </lineage>
</organism>
<keyword evidence="4" id="KW-1185">Reference proteome</keyword>
<evidence type="ECO:0000313" key="3">
    <source>
        <dbReference type="EMBL" id="MPC71013.1"/>
    </source>
</evidence>
<dbReference type="EMBL" id="VSRR010032145">
    <property type="protein sequence ID" value="MPC71013.1"/>
    <property type="molecule type" value="Genomic_DNA"/>
</dbReference>
<evidence type="ECO:0000256" key="1">
    <source>
        <dbReference type="SAM" id="MobiDB-lite"/>
    </source>
</evidence>
<evidence type="ECO:0000313" key="4">
    <source>
        <dbReference type="Proteomes" id="UP000324222"/>
    </source>
</evidence>
<dbReference type="Proteomes" id="UP000324222">
    <property type="component" value="Unassembled WGS sequence"/>
</dbReference>
<evidence type="ECO:0000256" key="2">
    <source>
        <dbReference type="SAM" id="SignalP"/>
    </source>
</evidence>
<feature type="signal peptide" evidence="2">
    <location>
        <begin position="1"/>
        <end position="18"/>
    </location>
</feature>